<protein>
    <submittedName>
        <fullName evidence="2">Uncharacterized protein</fullName>
    </submittedName>
</protein>
<dbReference type="EMBL" id="LBOW01000014">
    <property type="protein sequence ID" value="KKP43936.1"/>
    <property type="molecule type" value="Genomic_DNA"/>
</dbReference>
<organism evidence="2 3">
    <name type="scientific">Candidatus Woesebacteria bacterium GW2011_GWB1_33_22</name>
    <dbReference type="NCBI Taxonomy" id="1618566"/>
    <lineage>
        <taxon>Bacteria</taxon>
        <taxon>Candidatus Woeseibacteriota</taxon>
    </lineage>
</organism>
<gene>
    <name evidence="2" type="ORF">UR35_C0014G0009</name>
</gene>
<reference evidence="2 3" key="1">
    <citation type="journal article" date="2015" name="Nature">
        <title>rRNA introns, odd ribosomes, and small enigmatic genomes across a large radiation of phyla.</title>
        <authorList>
            <person name="Brown C.T."/>
            <person name="Hug L.A."/>
            <person name="Thomas B.C."/>
            <person name="Sharon I."/>
            <person name="Castelle C.J."/>
            <person name="Singh A."/>
            <person name="Wilkins M.J."/>
            <person name="Williams K.H."/>
            <person name="Banfield J.F."/>
        </authorList>
    </citation>
    <scope>NUCLEOTIDE SEQUENCE [LARGE SCALE GENOMIC DNA]</scope>
</reference>
<evidence type="ECO:0000256" key="1">
    <source>
        <dbReference type="SAM" id="MobiDB-lite"/>
    </source>
</evidence>
<accession>A0A0F9ZY55</accession>
<evidence type="ECO:0000313" key="2">
    <source>
        <dbReference type="EMBL" id="KKP43936.1"/>
    </source>
</evidence>
<evidence type="ECO:0000313" key="3">
    <source>
        <dbReference type="Proteomes" id="UP000034778"/>
    </source>
</evidence>
<dbReference type="STRING" id="1618566.UR35_C0014G0009"/>
<dbReference type="AlphaFoldDB" id="A0A0F9ZY55"/>
<proteinExistence type="predicted"/>
<sequence>MTNENNLPKNRQPSNLGLGVATDLEFFATSQEVLDPRPITKTKQLSKHRLPAQVREGNWESDSDYFRQP</sequence>
<feature type="region of interest" description="Disordered" evidence="1">
    <location>
        <begin position="38"/>
        <end position="69"/>
    </location>
</feature>
<comment type="caution">
    <text evidence="2">The sequence shown here is derived from an EMBL/GenBank/DDBJ whole genome shotgun (WGS) entry which is preliminary data.</text>
</comment>
<name>A0A0F9ZY55_9BACT</name>
<dbReference type="Proteomes" id="UP000034778">
    <property type="component" value="Unassembled WGS sequence"/>
</dbReference>